<sequence>MPLEQEPVRPVDHPLRAMLNDEVHARPSMRINSPARITHVAQLTGELARDRSHLAALCQAHGLPEPPADARQVQLEVEGRRVKWERHTEFTSVMVVETVPDADGDDWSALTPALADWIARLPGERLAAVHLKLEVDTEPFHGPESLALYFPSGDVVGSIVHGGDALVWTDFRMGPDGHVRILVRNVALSPNRSGRLVQRLLEVETYRMMALMGLIPARESGRPLARMEQRLAEIVARTAAPDTAGDAAEEHRLLDELTRLAAEAEALSSRCRYRFSATAAYAELVEQRIGGLREERIKGLQRLGSFLERRFRPAVRTCEAVARRQEDLADGIARASGLLRTRVDVHRAEQNAEILKSLEERTAAQVRIQEAVEGLSVFAIAYYLLGLGKYMVEGLPALGVHFPKETMGALAVPVVIAAVWLGVRRLRKALGNSEEK</sequence>
<evidence type="ECO:0000313" key="3">
    <source>
        <dbReference type="Proteomes" id="UP000501891"/>
    </source>
</evidence>
<dbReference type="EMBL" id="CP051775">
    <property type="protein sequence ID" value="QJE72547.1"/>
    <property type="molecule type" value="Genomic_DNA"/>
</dbReference>
<reference evidence="2" key="1">
    <citation type="submission" date="2020-04" db="EMBL/GenBank/DDBJ databases">
        <title>A desert anoxygenic phototrophic bacterium fixes CO2 using RubisCO under aerobic conditions.</title>
        <authorList>
            <person name="Tang K."/>
        </authorList>
    </citation>
    <scope>NUCLEOTIDE SEQUENCE [LARGE SCALE GENOMIC DNA]</scope>
    <source>
        <strain evidence="2">MIMtkB3</strain>
    </source>
</reference>
<keyword evidence="1" id="KW-0472">Membrane</keyword>
<evidence type="ECO:0000313" key="2">
    <source>
        <dbReference type="EMBL" id="QJE72547.1"/>
    </source>
</evidence>
<dbReference type="Proteomes" id="UP000501891">
    <property type="component" value="Chromosome"/>
</dbReference>
<feature type="transmembrane region" description="Helical" evidence="1">
    <location>
        <begin position="407"/>
        <end position="423"/>
    </location>
</feature>
<keyword evidence="3" id="KW-1185">Reference proteome</keyword>
<name>A0A858R589_9PROT</name>
<gene>
    <name evidence="2" type="ORF">HHL28_05040</name>
</gene>
<keyword evidence="1" id="KW-0812">Transmembrane</keyword>
<protein>
    <submittedName>
        <fullName evidence="2">DUF3422 domain-containing protein</fullName>
    </submittedName>
</protein>
<dbReference type="AlphaFoldDB" id="A0A858R589"/>
<dbReference type="KEGG" id="acru:HHL28_05040"/>
<keyword evidence="1" id="KW-1133">Transmembrane helix</keyword>
<dbReference type="InterPro" id="IPR021830">
    <property type="entry name" value="DUF3422"/>
</dbReference>
<evidence type="ECO:0000256" key="1">
    <source>
        <dbReference type="SAM" id="Phobius"/>
    </source>
</evidence>
<organism evidence="2 3">
    <name type="scientific">Aerophototrophica crusticola</name>
    <dbReference type="NCBI Taxonomy" id="1709002"/>
    <lineage>
        <taxon>Bacteria</taxon>
        <taxon>Pseudomonadati</taxon>
        <taxon>Pseudomonadota</taxon>
        <taxon>Alphaproteobacteria</taxon>
        <taxon>Rhodospirillales</taxon>
        <taxon>Rhodospirillaceae</taxon>
        <taxon>Aerophototrophica</taxon>
    </lineage>
</organism>
<accession>A0A858R589</accession>
<proteinExistence type="predicted"/>
<dbReference type="Pfam" id="PF11902">
    <property type="entry name" value="DUF3422"/>
    <property type="match status" value="1"/>
</dbReference>